<organism evidence="2 3">
    <name type="scientific">Hohenbuehelia grisea</name>
    <dbReference type="NCBI Taxonomy" id="104357"/>
    <lineage>
        <taxon>Eukaryota</taxon>
        <taxon>Fungi</taxon>
        <taxon>Dikarya</taxon>
        <taxon>Basidiomycota</taxon>
        <taxon>Agaricomycotina</taxon>
        <taxon>Agaricomycetes</taxon>
        <taxon>Agaricomycetidae</taxon>
        <taxon>Agaricales</taxon>
        <taxon>Pleurotineae</taxon>
        <taxon>Pleurotaceae</taxon>
        <taxon>Hohenbuehelia</taxon>
    </lineage>
</organism>
<feature type="transmembrane region" description="Helical" evidence="1">
    <location>
        <begin position="112"/>
        <end position="134"/>
    </location>
</feature>
<keyword evidence="1" id="KW-0812">Transmembrane</keyword>
<evidence type="ECO:0000256" key="1">
    <source>
        <dbReference type="SAM" id="Phobius"/>
    </source>
</evidence>
<reference evidence="3" key="1">
    <citation type="submission" date="2024-06" db="EMBL/GenBank/DDBJ databases">
        <title>Multi-omics analyses provide insights into the biosynthesis of the anticancer antibiotic pleurotin in Hohenbuehelia grisea.</title>
        <authorList>
            <person name="Weaver J.A."/>
            <person name="Alberti F."/>
        </authorList>
    </citation>
    <scope>NUCLEOTIDE SEQUENCE [LARGE SCALE GENOMIC DNA]</scope>
    <source>
        <strain evidence="3">T-177</strain>
    </source>
</reference>
<feature type="transmembrane region" description="Helical" evidence="1">
    <location>
        <begin position="81"/>
        <end position="100"/>
    </location>
</feature>
<sequence>MIFTNANPSANVFDIKGGLFMQPKPEKKARNCCFCIPIRPGAGLLSACIFLASLLFMIVDIVIACKYVPSTASMTKAALSLHATVSAIVCLSSLIGLISVFKRSKKLAVSHLWASIGLIPFSIVFGSILLSVVFSAKDKDFTVLCYAVDDPTAENPYCHENVTVMRDVLAALTVLVWFLQLGGVLVNRSYASTLTNRHHMRYESSVSYY</sequence>
<gene>
    <name evidence="2" type="ORF">HGRIS_014604</name>
</gene>
<proteinExistence type="predicted"/>
<evidence type="ECO:0000313" key="2">
    <source>
        <dbReference type="EMBL" id="KAL0959347.1"/>
    </source>
</evidence>
<feature type="transmembrane region" description="Helical" evidence="1">
    <location>
        <begin position="44"/>
        <end position="69"/>
    </location>
</feature>
<evidence type="ECO:0000313" key="3">
    <source>
        <dbReference type="Proteomes" id="UP001556367"/>
    </source>
</evidence>
<protein>
    <submittedName>
        <fullName evidence="2">Uncharacterized protein</fullName>
    </submittedName>
</protein>
<dbReference type="Proteomes" id="UP001556367">
    <property type="component" value="Unassembled WGS sequence"/>
</dbReference>
<feature type="transmembrane region" description="Helical" evidence="1">
    <location>
        <begin position="169"/>
        <end position="191"/>
    </location>
</feature>
<comment type="caution">
    <text evidence="2">The sequence shown here is derived from an EMBL/GenBank/DDBJ whole genome shotgun (WGS) entry which is preliminary data.</text>
</comment>
<dbReference type="EMBL" id="JASNQZ010000003">
    <property type="protein sequence ID" value="KAL0959347.1"/>
    <property type="molecule type" value="Genomic_DNA"/>
</dbReference>
<keyword evidence="3" id="KW-1185">Reference proteome</keyword>
<keyword evidence="1" id="KW-1133">Transmembrane helix</keyword>
<name>A0ABR3JUY0_9AGAR</name>
<accession>A0ABR3JUY0</accession>
<keyword evidence="1" id="KW-0472">Membrane</keyword>